<name>A0A2T5PCT0_9PSED</name>
<dbReference type="EMBL" id="QASN01000007">
    <property type="protein sequence ID" value="PTU75531.1"/>
    <property type="molecule type" value="Genomic_DNA"/>
</dbReference>
<protein>
    <submittedName>
        <fullName evidence="1">Uncharacterized protein</fullName>
    </submittedName>
</protein>
<proteinExistence type="predicted"/>
<reference evidence="1 2" key="1">
    <citation type="submission" date="2018-04" db="EMBL/GenBank/DDBJ databases">
        <title>Pseudomonas sp. nov., isolated from mangrove soil.</title>
        <authorList>
            <person name="Chen C."/>
        </authorList>
    </citation>
    <scope>NUCLEOTIDE SEQUENCE [LARGE SCALE GENOMIC DNA]</scope>
    <source>
        <strain evidence="1 2">TC-11</strain>
    </source>
</reference>
<keyword evidence="2" id="KW-1185">Reference proteome</keyword>
<dbReference type="OrthoDB" id="1495305at2"/>
<dbReference type="Proteomes" id="UP000244064">
    <property type="component" value="Unassembled WGS sequence"/>
</dbReference>
<dbReference type="RefSeq" id="WP_108105920.1">
    <property type="nucleotide sequence ID" value="NZ_QASN01000007.1"/>
</dbReference>
<gene>
    <name evidence="1" type="ORF">DBO85_05165</name>
</gene>
<evidence type="ECO:0000313" key="1">
    <source>
        <dbReference type="EMBL" id="PTU75531.1"/>
    </source>
</evidence>
<comment type="caution">
    <text evidence="1">The sequence shown here is derived from an EMBL/GenBank/DDBJ whole genome shotgun (WGS) entry which is preliminary data.</text>
</comment>
<organism evidence="1 2">
    <name type="scientific">Pseudomonas mangrovi</name>
    <dbReference type="NCBI Taxonomy" id="2161748"/>
    <lineage>
        <taxon>Bacteria</taxon>
        <taxon>Pseudomonadati</taxon>
        <taxon>Pseudomonadota</taxon>
        <taxon>Gammaproteobacteria</taxon>
        <taxon>Pseudomonadales</taxon>
        <taxon>Pseudomonadaceae</taxon>
        <taxon>Pseudomonas</taxon>
    </lineage>
</organism>
<evidence type="ECO:0000313" key="2">
    <source>
        <dbReference type="Proteomes" id="UP000244064"/>
    </source>
</evidence>
<dbReference type="AlphaFoldDB" id="A0A2T5PCT0"/>
<sequence length="123" mass="13807">MRQPDIEIYLKDADYQAVSAWLEAALGPCTPWQRKGQTYKCQAGDVPVTWLPNAVGKWHSLYLESATTPWEDDLACARAAHAALGVQIRCAPGSWDESQSEEDADRWIRIDTDGESEIIWRTG</sequence>
<accession>A0A2T5PCT0</accession>